<proteinExistence type="predicted"/>
<dbReference type="Pfam" id="PF00294">
    <property type="entry name" value="PfkB"/>
    <property type="match status" value="1"/>
</dbReference>
<organism evidence="5 6">
    <name type="scientific">Labedella endophytica</name>
    <dbReference type="NCBI Taxonomy" id="1523160"/>
    <lineage>
        <taxon>Bacteria</taxon>
        <taxon>Bacillati</taxon>
        <taxon>Actinomycetota</taxon>
        <taxon>Actinomycetes</taxon>
        <taxon>Micrococcales</taxon>
        <taxon>Microbacteriaceae</taxon>
        <taxon>Labedella</taxon>
    </lineage>
</organism>
<dbReference type="SUPFAM" id="SSF53613">
    <property type="entry name" value="Ribokinase-like"/>
    <property type="match status" value="1"/>
</dbReference>
<dbReference type="InterPro" id="IPR011611">
    <property type="entry name" value="PfkB_dom"/>
</dbReference>
<dbReference type="Gene3D" id="3.40.1190.20">
    <property type="match status" value="1"/>
</dbReference>
<evidence type="ECO:0000256" key="3">
    <source>
        <dbReference type="SAM" id="MobiDB-lite"/>
    </source>
</evidence>
<dbReference type="EMBL" id="RZGZ01000002">
    <property type="protein sequence ID" value="RUR01655.1"/>
    <property type="molecule type" value="Genomic_DNA"/>
</dbReference>
<evidence type="ECO:0000256" key="2">
    <source>
        <dbReference type="ARBA" id="ARBA00022777"/>
    </source>
</evidence>
<gene>
    <name evidence="5" type="ORF">ELQ94_09280</name>
</gene>
<feature type="domain" description="Carbohydrate kinase PfkB" evidence="4">
    <location>
        <begin position="48"/>
        <end position="333"/>
    </location>
</feature>
<name>A0A3S0XNT5_9MICO</name>
<keyword evidence="1" id="KW-0808">Transferase</keyword>
<dbReference type="AlphaFoldDB" id="A0A3S0XNT5"/>
<evidence type="ECO:0000256" key="1">
    <source>
        <dbReference type="ARBA" id="ARBA00022679"/>
    </source>
</evidence>
<dbReference type="Proteomes" id="UP000274909">
    <property type="component" value="Unassembled WGS sequence"/>
</dbReference>
<dbReference type="InterPro" id="IPR029056">
    <property type="entry name" value="Ribokinase-like"/>
</dbReference>
<evidence type="ECO:0000313" key="5">
    <source>
        <dbReference type="EMBL" id="RUR01655.1"/>
    </source>
</evidence>
<keyword evidence="6" id="KW-1185">Reference proteome</keyword>
<evidence type="ECO:0000313" key="6">
    <source>
        <dbReference type="Proteomes" id="UP000274909"/>
    </source>
</evidence>
<dbReference type="PANTHER" id="PTHR10584:SF166">
    <property type="entry name" value="RIBOKINASE"/>
    <property type="match status" value="1"/>
</dbReference>
<evidence type="ECO:0000259" key="4">
    <source>
        <dbReference type="Pfam" id="PF00294"/>
    </source>
</evidence>
<comment type="caution">
    <text evidence="5">The sequence shown here is derived from an EMBL/GenBank/DDBJ whole genome shotgun (WGS) entry which is preliminary data.</text>
</comment>
<keyword evidence="2" id="KW-0418">Kinase</keyword>
<dbReference type="OrthoDB" id="9813569at2"/>
<dbReference type="PANTHER" id="PTHR10584">
    <property type="entry name" value="SUGAR KINASE"/>
    <property type="match status" value="1"/>
</dbReference>
<dbReference type="GO" id="GO:0016301">
    <property type="term" value="F:kinase activity"/>
    <property type="evidence" value="ECO:0007669"/>
    <property type="project" value="UniProtKB-KW"/>
</dbReference>
<accession>A0A3S0XNT5</accession>
<protein>
    <recommendedName>
        <fullName evidence="4">Carbohydrate kinase PfkB domain-containing protein</fullName>
    </recommendedName>
</protein>
<reference evidence="5 6" key="1">
    <citation type="submission" date="2018-12" db="EMBL/GenBank/DDBJ databases">
        <authorList>
            <person name="Li F."/>
        </authorList>
    </citation>
    <scope>NUCLEOTIDE SEQUENCE [LARGE SCALE GENOMIC DNA]</scope>
    <source>
        <strain evidence="5 6">EGI 6500705</strain>
    </source>
</reference>
<sequence>MAPSISVTFEHDLTHLRSLTMMITHTVPLDVEGFPMNASTAGPEVDVVLAGSLFFDMVLTGLSSPPSPGTEVYADGMGSSPGGIANLAVAASRLGLRTALASTFGDDAYGRWCWKVLEEHEGIDLRRSRSLEDWHTAVTVSIAEHGDRSMITHGHDSPISADELLAEPLSAGAAFAELSGMASQGPREEWWRVAAASGTRVFADVGWDATGVWDTATLDPLSSCYAFTPNMVEAMAYTRTDSPLAAARSLSARVPLVVVTCGEDGAIAIDSSTGEEARVPRVPVTLLDATGAGDVFAASFVLGTLREWPLAQRLSFSALCSALAVQQFGGSLASPGWGDIADWWSRNRADGDRELSSRYRFLDDVLPSDPAAVVRRADATFHWPDDVVVEPIGRDTQTPSAPPTRSEGNHSHE</sequence>
<feature type="region of interest" description="Disordered" evidence="3">
    <location>
        <begin position="390"/>
        <end position="413"/>
    </location>
</feature>